<feature type="coiled-coil region" evidence="1">
    <location>
        <begin position="104"/>
        <end position="131"/>
    </location>
</feature>
<name>A0A9D5WVW2_9BACT</name>
<keyword evidence="1" id="KW-0175">Coiled coil</keyword>
<sequence length="500" mass="56452">MIDKEYLTNQIHASVEGVKDTGFPIDVFPNPIQNIVFELVTYENYNLEFTSSVVLSAFATATGNTYHIRIKGRWEIPCATYMMLVGRPGLGKTPPLNFLYFPIRENDRQLLEKARKEYEQYAQLLAAQKEGDTSVSQEKPRLVQTIISDFTQEAMLSIHYDNPRGIVLLVDEIVALFNSVKRYSSKSNLIEDLLSAYSGQPLKAVRKSEAFPLSIPLPCINVIGGIQTEMLDEIFKKEYVANGLIDRFLFVFPKNKKIPKWHFGIDKQTRPDTMKKWMYYINKVLNVPCPVKENGITPEPVVLEMSPEATAYFYEWNNGIIDQVNAIEDDNEVESRMMKLNGNAARLALILQVMRWSAGECQVNCVDLESVKGAIRLIEYFEESYQRVKATFEHTNKVKSQDEWLEYVGDTFTTADAEEAGMKARISRRTVFSSLKRLCEANPPILAKVKQGVYSKTVNACTPAQCTSALSENMDSDGAEKVQSAEVQSANDAQEGGSDE</sequence>
<dbReference type="EMBL" id="JABZTM010000033">
    <property type="protein sequence ID" value="MBF1446581.1"/>
    <property type="molecule type" value="Genomic_DNA"/>
</dbReference>
<organism evidence="3 4">
    <name type="scientific">Prevotella nigrescens</name>
    <dbReference type="NCBI Taxonomy" id="28133"/>
    <lineage>
        <taxon>Bacteria</taxon>
        <taxon>Pseudomonadati</taxon>
        <taxon>Bacteroidota</taxon>
        <taxon>Bacteroidia</taxon>
        <taxon>Bacteroidales</taxon>
        <taxon>Prevotellaceae</taxon>
        <taxon>Prevotella</taxon>
    </lineage>
</organism>
<dbReference type="Proteomes" id="UP000787419">
    <property type="component" value="Unassembled WGS sequence"/>
</dbReference>
<gene>
    <name evidence="3" type="ORF">HXN55_04220</name>
</gene>
<reference evidence="3" key="1">
    <citation type="submission" date="2020-04" db="EMBL/GenBank/DDBJ databases">
        <title>Deep metagenomics examines the oral microbiome during advanced dental caries in children, revealing novel taxa and co-occurrences with host molecules.</title>
        <authorList>
            <person name="Baker J.L."/>
            <person name="Morton J.T."/>
            <person name="Dinis M."/>
            <person name="Alvarez R."/>
            <person name="Tran N.C."/>
            <person name="Knight R."/>
            <person name="Edlund A."/>
        </authorList>
    </citation>
    <scope>NUCLEOTIDE SEQUENCE</scope>
    <source>
        <strain evidence="3">JCVI_32_bin.50</strain>
    </source>
</reference>
<protein>
    <submittedName>
        <fullName evidence="3">DUF3987 domain-containing protein</fullName>
    </submittedName>
</protein>
<dbReference type="Pfam" id="PF13148">
    <property type="entry name" value="DUF3987"/>
    <property type="match status" value="1"/>
</dbReference>
<evidence type="ECO:0000313" key="4">
    <source>
        <dbReference type="Proteomes" id="UP000787419"/>
    </source>
</evidence>
<evidence type="ECO:0000256" key="2">
    <source>
        <dbReference type="SAM" id="MobiDB-lite"/>
    </source>
</evidence>
<feature type="region of interest" description="Disordered" evidence="2">
    <location>
        <begin position="472"/>
        <end position="500"/>
    </location>
</feature>
<comment type="caution">
    <text evidence="3">The sequence shown here is derived from an EMBL/GenBank/DDBJ whole genome shotgun (WGS) entry which is preliminary data.</text>
</comment>
<accession>A0A9D5WVW2</accession>
<dbReference type="InterPro" id="IPR025048">
    <property type="entry name" value="DUF3987"/>
</dbReference>
<proteinExistence type="predicted"/>
<evidence type="ECO:0000256" key="1">
    <source>
        <dbReference type="SAM" id="Coils"/>
    </source>
</evidence>
<evidence type="ECO:0000313" key="3">
    <source>
        <dbReference type="EMBL" id="MBF1446581.1"/>
    </source>
</evidence>
<dbReference type="AlphaFoldDB" id="A0A9D5WVW2"/>